<dbReference type="RefSeq" id="XP_041556530.1">
    <property type="nucleotide sequence ID" value="XM_041703890.1"/>
</dbReference>
<dbReference type="Pfam" id="PF13374">
    <property type="entry name" value="TPR_10"/>
    <property type="match status" value="2"/>
</dbReference>
<dbReference type="SUPFAM" id="SSF52540">
    <property type="entry name" value="P-loop containing nucleoside triphosphate hydrolases"/>
    <property type="match status" value="1"/>
</dbReference>
<dbReference type="InterPro" id="IPR053137">
    <property type="entry name" value="NLR-like"/>
</dbReference>
<name>A0A7R7XMM9_9EURO</name>
<feature type="domain" description="Orc1-like AAA ATPase" evidence="3">
    <location>
        <begin position="346"/>
        <end position="465"/>
    </location>
</feature>
<dbReference type="Gene3D" id="1.25.40.10">
    <property type="entry name" value="Tetratricopeptide repeat domain"/>
    <property type="match status" value="2"/>
</dbReference>
<dbReference type="InterPro" id="IPR000845">
    <property type="entry name" value="Nucleoside_phosphorylase_d"/>
</dbReference>
<dbReference type="PRINTS" id="PR00364">
    <property type="entry name" value="DISEASERSIST"/>
</dbReference>
<dbReference type="SUPFAM" id="SSF53167">
    <property type="entry name" value="Purine and uridine phosphorylases"/>
    <property type="match status" value="1"/>
</dbReference>
<proteinExistence type="predicted"/>
<dbReference type="Pfam" id="PF01048">
    <property type="entry name" value="PNP_UDP_1"/>
    <property type="match status" value="1"/>
</dbReference>
<dbReference type="GeneID" id="64974341"/>
<protein>
    <recommendedName>
        <fullName evidence="6">Nucleoside phosphorylase domain-containing protein</fullName>
    </recommendedName>
</protein>
<dbReference type="InterPro" id="IPR041664">
    <property type="entry name" value="AAA_16"/>
</dbReference>
<dbReference type="Pfam" id="PF13191">
    <property type="entry name" value="AAA_16"/>
    <property type="match status" value="1"/>
</dbReference>
<evidence type="ECO:0008006" key="6">
    <source>
        <dbReference type="Google" id="ProtNLM"/>
    </source>
</evidence>
<dbReference type="AlphaFoldDB" id="A0A7R7XMM9"/>
<dbReference type="SUPFAM" id="SSF48452">
    <property type="entry name" value="TPR-like"/>
    <property type="match status" value="1"/>
</dbReference>
<evidence type="ECO:0000313" key="5">
    <source>
        <dbReference type="Proteomes" id="UP000654913"/>
    </source>
</evidence>
<evidence type="ECO:0000259" key="3">
    <source>
        <dbReference type="Pfam" id="PF13191"/>
    </source>
</evidence>
<dbReference type="InterPro" id="IPR019734">
    <property type="entry name" value="TPR_rpt"/>
</dbReference>
<dbReference type="GO" id="GO:0003824">
    <property type="term" value="F:catalytic activity"/>
    <property type="evidence" value="ECO:0007669"/>
    <property type="project" value="InterPro"/>
</dbReference>
<dbReference type="GO" id="GO:0009116">
    <property type="term" value="P:nucleoside metabolic process"/>
    <property type="evidence" value="ECO:0007669"/>
    <property type="project" value="InterPro"/>
</dbReference>
<dbReference type="InterPro" id="IPR011990">
    <property type="entry name" value="TPR-like_helical_dom_sf"/>
</dbReference>
<reference evidence="4" key="1">
    <citation type="submission" date="2021-01" db="EMBL/GenBank/DDBJ databases">
        <authorList>
            <consortium name="Aspergillus puulaauensis MK2 genome sequencing consortium"/>
            <person name="Kazuki M."/>
            <person name="Futagami T."/>
        </authorList>
    </citation>
    <scope>NUCLEOTIDE SEQUENCE</scope>
    <source>
        <strain evidence="4">MK2</strain>
    </source>
</reference>
<keyword evidence="5" id="KW-1185">Reference proteome</keyword>
<feature type="repeat" description="TPR" evidence="1">
    <location>
        <begin position="921"/>
        <end position="954"/>
    </location>
</feature>
<feature type="domain" description="Nucleoside phosphorylase" evidence="2">
    <location>
        <begin position="14"/>
        <end position="291"/>
    </location>
</feature>
<dbReference type="InterPro" id="IPR027417">
    <property type="entry name" value="P-loop_NTPase"/>
</dbReference>
<keyword evidence="1" id="KW-0802">TPR repeat</keyword>
<dbReference type="KEGG" id="apuu:APUU_40780A"/>
<dbReference type="EMBL" id="AP024446">
    <property type="protein sequence ID" value="BCS24336.1"/>
    <property type="molecule type" value="Genomic_DNA"/>
</dbReference>
<organism evidence="4 5">
    <name type="scientific">Aspergillus puulaauensis</name>
    <dbReference type="NCBI Taxonomy" id="1220207"/>
    <lineage>
        <taxon>Eukaryota</taxon>
        <taxon>Fungi</taxon>
        <taxon>Dikarya</taxon>
        <taxon>Ascomycota</taxon>
        <taxon>Pezizomycotina</taxon>
        <taxon>Eurotiomycetes</taxon>
        <taxon>Eurotiomycetidae</taxon>
        <taxon>Eurotiales</taxon>
        <taxon>Aspergillaceae</taxon>
        <taxon>Aspergillus</taxon>
    </lineage>
</organism>
<dbReference type="OrthoDB" id="1658288at2759"/>
<sequence>MSASTPLSHKDYTVGWICALPLEMAAAKLMLDTIHPPLPLPPTDQNTYILGNIREHNIVIACLPSGAYGTTSAATVAMQLLSSFHSIRFGLMVGIGGGVPSSDADIRLGDIVVSEPTGTFGGVIQYDMGKSLSGGQFQRTGMLNRPPKVLLTALATLKAHHLTEESQILTFIANIEAKAPHGAANFVRPSHADCLYQVEYEHGGSNDCSGCDRSRLVSRPSRGHDEPVIHYGLIASANQVVKYGRHRDQLAEDLEVYCVEMEAAGLMNDFPCIVIRGICDYADSHKNKDWQGYAAAVAAAYARELLLVVPINHIENTPTAQEALANAAPCFDVPFDLATVPVIQDFLGRQDELEHLWDYLQPAIPQSQKVAVLHGLGGIGKTQLAIRFARDHKKDFSAVLWLSGKDEGTLLQSLSSVLPRLPGESCDNKAVNDEEVEKRARKVLKWLSAEGNSRWLIIFDNFDQYSPIDSDVDDGYDIAQFFPTADHGSILITSRLHGLTELGKSFPVHKLEFKDAIQLLLQSSGLSVDNTTEDLDSNLDYVALADCLDGLPLAIVIAGAFMRETGTSVEEYLQLYKDSWADLQSCSRPTRHYQQGNILETWMITYKEIQESEPEAAMLLLLLACYNNRDIWFELIQHGLNCTDLPDWFGMSVCSKLYFKTEIKILVGFSLVETNQKEGSYTLHPVVQDWCLYMAESDKHTAQLYGLALVSVGSMIPAPNNRDYARLQRRLLPHANHLLRTKRYWPDEGIDVWKVLASLGNLYQTLGKLKEAEWMYQQALAGFEKILGRDHASTLDTVNNLGVLYWVQGKLKEAEEMYQQVLEASEKTLGPDHTSTILAFNNLGLLYRDQGKLEEAEKMHQQALAGYTKVLGPHHPSTITIVSSLGNLYRYQGKLKDAEDTHQQALAGFKKELGPDHTSVLESIHSLGTIYMDQGMLKEAEEMFQQALAGFEKALGLDHISTLGAVNNLGLLYWAQGRLKEAEKMLQRALTGYRKALGPEHSNTQTAANYLASLATFVAKAGNTPLTPPTILPAAQVVQLVQAARELDLNRRHSSVPESPQ</sequence>
<evidence type="ECO:0000313" key="4">
    <source>
        <dbReference type="EMBL" id="BCS24336.1"/>
    </source>
</evidence>
<dbReference type="PANTHER" id="PTHR46082">
    <property type="entry name" value="ATP/GTP-BINDING PROTEIN-RELATED"/>
    <property type="match status" value="1"/>
</dbReference>
<evidence type="ECO:0000256" key="1">
    <source>
        <dbReference type="PROSITE-ProRule" id="PRU00339"/>
    </source>
</evidence>
<evidence type="ECO:0000259" key="2">
    <source>
        <dbReference type="Pfam" id="PF01048"/>
    </source>
</evidence>
<dbReference type="GO" id="GO:0043531">
    <property type="term" value="F:ADP binding"/>
    <property type="evidence" value="ECO:0007669"/>
    <property type="project" value="InterPro"/>
</dbReference>
<dbReference type="Gene3D" id="3.40.50.1580">
    <property type="entry name" value="Nucleoside phosphorylase domain"/>
    <property type="match status" value="1"/>
</dbReference>
<dbReference type="Gene3D" id="3.40.50.300">
    <property type="entry name" value="P-loop containing nucleotide triphosphate hydrolases"/>
    <property type="match status" value="1"/>
</dbReference>
<dbReference type="Pfam" id="PF13424">
    <property type="entry name" value="TPR_12"/>
    <property type="match status" value="2"/>
</dbReference>
<gene>
    <name evidence="4" type="ORF">APUU_40780A</name>
</gene>
<dbReference type="PANTHER" id="PTHR46082:SF6">
    <property type="entry name" value="AAA+ ATPASE DOMAIN-CONTAINING PROTEIN-RELATED"/>
    <property type="match status" value="1"/>
</dbReference>
<dbReference type="Proteomes" id="UP000654913">
    <property type="component" value="Chromosome 4"/>
</dbReference>
<reference evidence="4" key="2">
    <citation type="submission" date="2021-02" db="EMBL/GenBank/DDBJ databases">
        <title>Aspergillus puulaauensis MK2 genome sequence.</title>
        <authorList>
            <person name="Futagami T."/>
            <person name="Mori K."/>
            <person name="Kadooka C."/>
            <person name="Tanaka T."/>
        </authorList>
    </citation>
    <scope>NUCLEOTIDE SEQUENCE</scope>
    <source>
        <strain evidence="4">MK2</strain>
    </source>
</reference>
<dbReference type="SMART" id="SM00028">
    <property type="entry name" value="TPR"/>
    <property type="match status" value="6"/>
</dbReference>
<dbReference type="PROSITE" id="PS50005">
    <property type="entry name" value="TPR"/>
    <property type="match status" value="2"/>
</dbReference>
<feature type="repeat" description="TPR" evidence="1">
    <location>
        <begin position="795"/>
        <end position="828"/>
    </location>
</feature>
<accession>A0A7R7XMM9</accession>
<dbReference type="InterPro" id="IPR035994">
    <property type="entry name" value="Nucleoside_phosphorylase_sf"/>
</dbReference>